<reference evidence="2 5" key="3">
    <citation type="journal article" date="2022" name="Front. Cell. Infect. Microbiol.">
        <title>The probiotic and immunomodulation effects of Limosilactobacillus reuteri RGW1 isolated from calf feces.</title>
        <authorList>
            <person name="Huang K."/>
            <person name="Shi W."/>
            <person name="Yang B."/>
            <person name="Wang J."/>
        </authorList>
    </citation>
    <scope>NUCLEOTIDE SEQUENCE [LARGE SCALE GENOMIC DNA]</scope>
    <source>
        <strain evidence="2 5">RGW1</strain>
    </source>
</reference>
<feature type="transmembrane region" description="Helical" evidence="1">
    <location>
        <begin position="43"/>
        <end position="61"/>
    </location>
</feature>
<dbReference type="RefSeq" id="WP_109897587.1">
    <property type="nucleotide sequence ID" value="NZ_CALNWZ010000027.1"/>
</dbReference>
<protein>
    <recommendedName>
        <fullName evidence="6">Polymerase</fullName>
    </recommendedName>
</protein>
<feature type="transmembrane region" description="Helical" evidence="1">
    <location>
        <begin position="150"/>
        <end position="170"/>
    </location>
</feature>
<evidence type="ECO:0000313" key="4">
    <source>
        <dbReference type="Proteomes" id="UP000245735"/>
    </source>
</evidence>
<sequence>MLNKIESLTISGKTIYYFAFLYYYILSFLRYTTFAPTISANWMIRLSYLAVVLLLIKIYAFDKQTVKSFIINTLVILLALISWRHAHAVDILAYTLFILGAKNVDFRIIIKWFFYLGVIMLILTMIYSQLGIIKDLIYIRNHTLRHAMGIVYPTDLAAHVFGLVLAYCYLYFEKISWRAYLGILFVAGLTYLLTQARLDVLLSCLTIPVFFIAKKAYSKNKIYVNIASFYWIITPILAYVTIVAAIFYNPNNFLFRFVNELFSKRLEISHLAIEKYNISLFGNHVLEHGFGSSQGIKHFYQSGMSGNYFFIDSSFIRLAIIYGLVIGVFVIIVMLLIGMRSISTRGFCLAAIILLLGISCMVEQHLLDISYNPFLIALLADNAYYGVHNTEVLI</sequence>
<organism evidence="3 4">
    <name type="scientific">Limosilactobacillus reuteri</name>
    <name type="common">Lactobacillus reuteri</name>
    <dbReference type="NCBI Taxonomy" id="1598"/>
    <lineage>
        <taxon>Bacteria</taxon>
        <taxon>Bacillati</taxon>
        <taxon>Bacillota</taxon>
        <taxon>Bacilli</taxon>
        <taxon>Lactobacillales</taxon>
        <taxon>Lactobacillaceae</taxon>
        <taxon>Limosilactobacillus</taxon>
    </lineage>
</organism>
<dbReference type="Proteomes" id="UP000245735">
    <property type="component" value="Unassembled WGS sequence"/>
</dbReference>
<feature type="transmembrane region" description="Helical" evidence="1">
    <location>
        <begin position="112"/>
        <end position="130"/>
    </location>
</feature>
<feature type="transmembrane region" description="Helical" evidence="1">
    <location>
        <begin position="315"/>
        <end position="339"/>
    </location>
</feature>
<evidence type="ECO:0000313" key="5">
    <source>
        <dbReference type="Proteomes" id="UP001286376"/>
    </source>
</evidence>
<feature type="transmembrane region" description="Helical" evidence="1">
    <location>
        <begin position="73"/>
        <end position="100"/>
    </location>
</feature>
<keyword evidence="1" id="KW-0812">Transmembrane</keyword>
<name>A0AAJ1IC55_LIMRT</name>
<evidence type="ECO:0000313" key="3">
    <source>
        <dbReference type="EMBL" id="PWT36761.1"/>
    </source>
</evidence>
<reference evidence="3" key="1">
    <citation type="journal article" date="2018" name="Front. Microbiol.">
        <title>Comparative Genomics of the Herbivore Gut Symbiont Lactobacillus reuteri Reveals Genetic Diversity and Lifestyle Adaptation.</title>
        <authorList>
            <person name="Zhao J."/>
        </authorList>
    </citation>
    <scope>NUCLEOTIDE SEQUENCE</scope>
    <source>
        <strain evidence="3">LR9</strain>
    </source>
</reference>
<reference evidence="3" key="2">
    <citation type="submission" date="2018-05" db="EMBL/GenBank/DDBJ databases">
        <authorList>
            <person name="Peng X.Y."/>
            <person name="Xu Y.F."/>
            <person name="Luo D."/>
            <person name="Yu J."/>
            <person name="Gu J.Y."/>
        </authorList>
    </citation>
    <scope>NUCLEOTIDE SEQUENCE</scope>
    <source>
        <strain evidence="3">LR9</strain>
    </source>
</reference>
<keyword evidence="1" id="KW-1133">Transmembrane helix</keyword>
<feature type="transmembrane region" description="Helical" evidence="1">
    <location>
        <begin position="200"/>
        <end position="217"/>
    </location>
</feature>
<dbReference type="EMBL" id="QGHV01000057">
    <property type="protein sequence ID" value="PWT36761.1"/>
    <property type="molecule type" value="Genomic_DNA"/>
</dbReference>
<keyword evidence="1" id="KW-0472">Membrane</keyword>
<evidence type="ECO:0008006" key="6">
    <source>
        <dbReference type="Google" id="ProtNLM"/>
    </source>
</evidence>
<gene>
    <name evidence="3" type="ORF">DKZ35_08580</name>
    <name evidence="2" type="ORF">NX099_05585</name>
</gene>
<accession>A0AAJ1IC55</accession>
<feature type="transmembrane region" description="Helical" evidence="1">
    <location>
        <begin position="15"/>
        <end position="31"/>
    </location>
</feature>
<reference evidence="2" key="4">
    <citation type="submission" date="2022-08" db="EMBL/GenBank/DDBJ databases">
        <authorList>
            <person name="Huang K."/>
        </authorList>
    </citation>
    <scope>NUCLEOTIDE SEQUENCE</scope>
    <source>
        <strain evidence="2">RGW1</strain>
    </source>
</reference>
<proteinExistence type="predicted"/>
<dbReference type="Proteomes" id="UP001286376">
    <property type="component" value="Unassembled WGS sequence"/>
</dbReference>
<comment type="caution">
    <text evidence="3">The sequence shown here is derived from an EMBL/GenBank/DDBJ whole genome shotgun (WGS) entry which is preliminary data.</text>
</comment>
<dbReference type="AlphaFoldDB" id="A0AAJ1IC55"/>
<evidence type="ECO:0000313" key="2">
    <source>
        <dbReference type="EMBL" id="MDV8946878.1"/>
    </source>
</evidence>
<feature type="transmembrane region" description="Helical" evidence="1">
    <location>
        <begin position="346"/>
        <end position="367"/>
    </location>
</feature>
<evidence type="ECO:0000256" key="1">
    <source>
        <dbReference type="SAM" id="Phobius"/>
    </source>
</evidence>
<feature type="transmembrane region" description="Helical" evidence="1">
    <location>
        <begin position="229"/>
        <end position="248"/>
    </location>
</feature>
<dbReference type="EMBL" id="JAOTNP010000026">
    <property type="protein sequence ID" value="MDV8946878.1"/>
    <property type="molecule type" value="Genomic_DNA"/>
</dbReference>